<dbReference type="EMBL" id="GBEZ01014659">
    <property type="protein sequence ID" value="JAC71430.1"/>
    <property type="molecule type" value="Transcribed_RNA"/>
</dbReference>
<accession>A0A061RLA0</accession>
<evidence type="ECO:0000313" key="1">
    <source>
        <dbReference type="EMBL" id="JAC71430.1"/>
    </source>
</evidence>
<feature type="non-terminal residue" evidence="1">
    <location>
        <position position="179"/>
    </location>
</feature>
<dbReference type="AlphaFoldDB" id="A0A061RLA0"/>
<gene>
    <name evidence="1" type="ORF">TSPGSL018_1927</name>
</gene>
<protein>
    <submittedName>
        <fullName evidence="1">Uncharacterized protein</fullName>
    </submittedName>
</protein>
<organism evidence="1">
    <name type="scientific">Tetraselmis sp. GSL018</name>
    <dbReference type="NCBI Taxonomy" id="582737"/>
    <lineage>
        <taxon>Eukaryota</taxon>
        <taxon>Viridiplantae</taxon>
        <taxon>Chlorophyta</taxon>
        <taxon>core chlorophytes</taxon>
        <taxon>Chlorodendrophyceae</taxon>
        <taxon>Chlorodendrales</taxon>
        <taxon>Chlorodendraceae</taxon>
        <taxon>Tetraselmis</taxon>
    </lineage>
</organism>
<proteinExistence type="predicted"/>
<name>A0A061RLA0_9CHLO</name>
<sequence length="179" mass="19633">MVCLPHVMGRSLSPKLPSRRHVGTIEQRQQQQTQRRTCRAGCPAHRVGGMVCENQSFVIAKSLGGRGIVAWSEMAVPHHAAAQQCSLEAILAFALSILEVPLISPSLPETPPGSKANAMVNNIQVAEEPLRRSSMRWRLCRTDSVLFHPRFLPEASCSFGSRAPPPILTCCSHYLPPHP</sequence>
<reference evidence="1" key="1">
    <citation type="submission" date="2014-05" db="EMBL/GenBank/DDBJ databases">
        <title>The transcriptome of the halophilic microalga Tetraselmis sp. GSL018 isolated from the Great Salt Lake, Utah.</title>
        <authorList>
            <person name="Jinkerson R.E."/>
            <person name="D'Adamo S."/>
            <person name="Posewitz M.C."/>
        </authorList>
    </citation>
    <scope>NUCLEOTIDE SEQUENCE</scope>
    <source>
        <strain evidence="1">GSL018</strain>
    </source>
</reference>